<dbReference type="InterPro" id="IPR051542">
    <property type="entry name" value="Hydrogenase_cytochrome"/>
</dbReference>
<dbReference type="GO" id="GO:0022904">
    <property type="term" value="P:respiratory electron transport chain"/>
    <property type="evidence" value="ECO:0007669"/>
    <property type="project" value="InterPro"/>
</dbReference>
<sequence length="198" mass="22611">MKKTIVIFKRFERFWHWAQALLVLMLIVTGLEVHGVIELFGFNTSSSLHHFSGFAWGVLVILIFTWVLTTGEWKQFIPDMKGIDGVLRFYLYGVFVGEPHPHHMSPESKFNPLQRIAYIGVLFVLIPVQVITGLIYFFFPELRAAGIIDQIGTIAIIHTFCAYTIIAFLVVHLYLITLGEKLSSHMKAMVTGKENIKE</sequence>
<dbReference type="Pfam" id="PF01292">
    <property type="entry name" value="Ni_hydr_CYTB"/>
    <property type="match status" value="1"/>
</dbReference>
<reference evidence="14 15" key="1">
    <citation type="submission" date="2018-05" db="EMBL/GenBank/DDBJ databases">
        <title>Vibrio limimaris sp. nov., isolated from marine sediment.</title>
        <authorList>
            <person name="Li C.-M."/>
        </authorList>
    </citation>
    <scope>NUCLEOTIDE SEQUENCE [LARGE SCALE GENOMIC DNA]</scope>
    <source>
        <strain evidence="14 15">E4404</strain>
    </source>
</reference>
<comment type="similarity">
    <text evidence="2">Belongs to the HupC/HyaC/HydC family.</text>
</comment>
<evidence type="ECO:0000256" key="7">
    <source>
        <dbReference type="ARBA" id="ARBA00022723"/>
    </source>
</evidence>
<protein>
    <recommendedName>
        <fullName evidence="13">Cytochrome b561 bacterial/Ni-hydrogenase domain-containing protein</fullName>
    </recommendedName>
</protein>
<keyword evidence="11 12" id="KW-0472">Membrane</keyword>
<keyword evidence="15" id="KW-1185">Reference proteome</keyword>
<feature type="domain" description="Cytochrome b561 bacterial/Ni-hydrogenase" evidence="13">
    <location>
        <begin position="8"/>
        <end position="192"/>
    </location>
</feature>
<evidence type="ECO:0000256" key="2">
    <source>
        <dbReference type="ARBA" id="ARBA00008622"/>
    </source>
</evidence>
<keyword evidence="5" id="KW-0349">Heme</keyword>
<evidence type="ECO:0000256" key="6">
    <source>
        <dbReference type="ARBA" id="ARBA00022692"/>
    </source>
</evidence>
<keyword evidence="8" id="KW-0249">Electron transport</keyword>
<dbReference type="PANTHER" id="PTHR30485:SF0">
    <property type="entry name" value="NI_FE-HYDROGENASE 1 B-TYPE CYTOCHROME SUBUNIT-RELATED"/>
    <property type="match status" value="1"/>
</dbReference>
<dbReference type="EMBL" id="QFWT01000003">
    <property type="protein sequence ID" value="PWI34079.1"/>
    <property type="molecule type" value="Genomic_DNA"/>
</dbReference>
<dbReference type="InterPro" id="IPR016174">
    <property type="entry name" value="Di-haem_cyt_TM"/>
</dbReference>
<keyword evidence="10" id="KW-0408">Iron</keyword>
<comment type="caution">
    <text evidence="14">The sequence shown here is derived from an EMBL/GenBank/DDBJ whole genome shotgun (WGS) entry which is preliminary data.</text>
</comment>
<feature type="transmembrane region" description="Helical" evidence="12">
    <location>
        <begin position="51"/>
        <end position="71"/>
    </location>
</feature>
<dbReference type="GO" id="GO:0005506">
    <property type="term" value="F:iron ion binding"/>
    <property type="evidence" value="ECO:0007669"/>
    <property type="project" value="InterPro"/>
</dbReference>
<feature type="transmembrane region" description="Helical" evidence="12">
    <location>
        <begin position="151"/>
        <end position="176"/>
    </location>
</feature>
<evidence type="ECO:0000313" key="15">
    <source>
        <dbReference type="Proteomes" id="UP000245362"/>
    </source>
</evidence>
<evidence type="ECO:0000256" key="10">
    <source>
        <dbReference type="ARBA" id="ARBA00023004"/>
    </source>
</evidence>
<dbReference type="GO" id="GO:0020037">
    <property type="term" value="F:heme binding"/>
    <property type="evidence" value="ECO:0007669"/>
    <property type="project" value="TreeGrafter"/>
</dbReference>
<keyword evidence="6 12" id="KW-0812">Transmembrane</keyword>
<keyword evidence="9 12" id="KW-1133">Transmembrane helix</keyword>
<dbReference type="PRINTS" id="PR00161">
    <property type="entry name" value="NIHGNASECYTB"/>
</dbReference>
<evidence type="ECO:0000256" key="3">
    <source>
        <dbReference type="ARBA" id="ARBA00022448"/>
    </source>
</evidence>
<evidence type="ECO:0000256" key="12">
    <source>
        <dbReference type="SAM" id="Phobius"/>
    </source>
</evidence>
<evidence type="ECO:0000259" key="13">
    <source>
        <dbReference type="Pfam" id="PF01292"/>
    </source>
</evidence>
<evidence type="ECO:0000256" key="11">
    <source>
        <dbReference type="ARBA" id="ARBA00023136"/>
    </source>
</evidence>
<keyword evidence="3" id="KW-0813">Transport</keyword>
<dbReference type="GO" id="GO:0009055">
    <property type="term" value="F:electron transfer activity"/>
    <property type="evidence" value="ECO:0007669"/>
    <property type="project" value="InterPro"/>
</dbReference>
<comment type="subcellular location">
    <subcellularLocation>
        <location evidence="1">Cell membrane</location>
        <topology evidence="1">Multi-pass membrane protein</topology>
    </subcellularLocation>
</comment>
<proteinExistence type="inferred from homology"/>
<evidence type="ECO:0000256" key="8">
    <source>
        <dbReference type="ARBA" id="ARBA00022982"/>
    </source>
</evidence>
<evidence type="ECO:0000313" key="14">
    <source>
        <dbReference type="EMBL" id="PWI34079.1"/>
    </source>
</evidence>
<dbReference type="InterPro" id="IPR000516">
    <property type="entry name" value="Ni-dep_Hydgase_cyt-B"/>
</dbReference>
<gene>
    <name evidence="14" type="ORF">DI392_07750</name>
</gene>
<keyword evidence="4" id="KW-1003">Cell membrane</keyword>
<evidence type="ECO:0000256" key="1">
    <source>
        <dbReference type="ARBA" id="ARBA00004651"/>
    </source>
</evidence>
<dbReference type="InterPro" id="IPR011577">
    <property type="entry name" value="Cyt_b561_bac/Ni-Hgenase"/>
</dbReference>
<dbReference type="Proteomes" id="UP000245362">
    <property type="component" value="Unassembled WGS sequence"/>
</dbReference>
<keyword evidence="7" id="KW-0479">Metal-binding</keyword>
<feature type="transmembrane region" description="Helical" evidence="12">
    <location>
        <begin position="116"/>
        <end position="139"/>
    </location>
</feature>
<dbReference type="Gene3D" id="1.20.950.20">
    <property type="entry name" value="Transmembrane di-heme cytochromes, Chain C"/>
    <property type="match status" value="1"/>
</dbReference>
<evidence type="ECO:0000256" key="9">
    <source>
        <dbReference type="ARBA" id="ARBA00022989"/>
    </source>
</evidence>
<accession>A0A2U3BBB1</accession>
<dbReference type="OrthoDB" id="1117555at2"/>
<dbReference type="PANTHER" id="PTHR30485">
    <property type="entry name" value="NI/FE-HYDROGENASE 1 B-TYPE CYTOCHROME SUBUNIT"/>
    <property type="match status" value="1"/>
</dbReference>
<dbReference type="RefSeq" id="WP_109319330.1">
    <property type="nucleotide sequence ID" value="NZ_QFWT01000003.1"/>
</dbReference>
<organism evidence="14 15">
    <name type="scientific">Vibrio albus</name>
    <dbReference type="NCBI Taxonomy" id="2200953"/>
    <lineage>
        <taxon>Bacteria</taxon>
        <taxon>Pseudomonadati</taxon>
        <taxon>Pseudomonadota</taxon>
        <taxon>Gammaproteobacteria</taxon>
        <taxon>Vibrionales</taxon>
        <taxon>Vibrionaceae</taxon>
        <taxon>Vibrio</taxon>
    </lineage>
</organism>
<evidence type="ECO:0000256" key="5">
    <source>
        <dbReference type="ARBA" id="ARBA00022617"/>
    </source>
</evidence>
<name>A0A2U3BBB1_9VIBR</name>
<evidence type="ECO:0000256" key="4">
    <source>
        <dbReference type="ARBA" id="ARBA00022475"/>
    </source>
</evidence>
<dbReference type="AlphaFoldDB" id="A0A2U3BBB1"/>
<dbReference type="GO" id="GO:0005886">
    <property type="term" value="C:plasma membrane"/>
    <property type="evidence" value="ECO:0007669"/>
    <property type="project" value="UniProtKB-SubCell"/>
</dbReference>
<dbReference type="SUPFAM" id="SSF81342">
    <property type="entry name" value="Transmembrane di-heme cytochromes"/>
    <property type="match status" value="1"/>
</dbReference>